<dbReference type="EMBL" id="SPHZ02000009">
    <property type="protein sequence ID" value="KAF0899674.1"/>
    <property type="molecule type" value="Genomic_DNA"/>
</dbReference>
<evidence type="ECO:0000313" key="2">
    <source>
        <dbReference type="Proteomes" id="UP000479710"/>
    </source>
</evidence>
<proteinExistence type="predicted"/>
<sequence>MAAICRAGRSQRGQKVGGSVVVSSDANANILTQVLSTFGVTLHCCRRGCDLWILLPIVVRRQARQVAKRANPTPECICQDHGAHQAIAPEAVDDLDDLGDPKDLAGRLFLGVL</sequence>
<evidence type="ECO:0000313" key="1">
    <source>
        <dbReference type="EMBL" id="KAF0899674.1"/>
    </source>
</evidence>
<protein>
    <submittedName>
        <fullName evidence="1">Uncharacterized protein</fullName>
    </submittedName>
</protein>
<keyword evidence="2" id="KW-1185">Reference proteome</keyword>
<name>A0A6G1CIU5_9ORYZ</name>
<organism evidence="1 2">
    <name type="scientific">Oryza meyeriana var. granulata</name>
    <dbReference type="NCBI Taxonomy" id="110450"/>
    <lineage>
        <taxon>Eukaryota</taxon>
        <taxon>Viridiplantae</taxon>
        <taxon>Streptophyta</taxon>
        <taxon>Embryophyta</taxon>
        <taxon>Tracheophyta</taxon>
        <taxon>Spermatophyta</taxon>
        <taxon>Magnoliopsida</taxon>
        <taxon>Liliopsida</taxon>
        <taxon>Poales</taxon>
        <taxon>Poaceae</taxon>
        <taxon>BOP clade</taxon>
        <taxon>Oryzoideae</taxon>
        <taxon>Oryzeae</taxon>
        <taxon>Oryzinae</taxon>
        <taxon>Oryza</taxon>
        <taxon>Oryza meyeriana</taxon>
    </lineage>
</organism>
<comment type="caution">
    <text evidence="1">The sequence shown here is derived from an EMBL/GenBank/DDBJ whole genome shotgun (WGS) entry which is preliminary data.</text>
</comment>
<dbReference type="AlphaFoldDB" id="A0A6G1CIU5"/>
<gene>
    <name evidence="1" type="ORF">E2562_021372</name>
</gene>
<reference evidence="1 2" key="1">
    <citation type="submission" date="2019-11" db="EMBL/GenBank/DDBJ databases">
        <title>Whole genome sequence of Oryza granulata.</title>
        <authorList>
            <person name="Li W."/>
        </authorList>
    </citation>
    <scope>NUCLEOTIDE SEQUENCE [LARGE SCALE GENOMIC DNA]</scope>
    <source>
        <strain evidence="2">cv. Menghai</strain>
        <tissue evidence="1">Leaf</tissue>
    </source>
</reference>
<dbReference type="Proteomes" id="UP000479710">
    <property type="component" value="Unassembled WGS sequence"/>
</dbReference>
<accession>A0A6G1CIU5</accession>